<accession>A0A0A9DEJ4</accession>
<dbReference type="InterPro" id="IPR029058">
    <property type="entry name" value="AB_hydrolase_fold"/>
</dbReference>
<dbReference type="AlphaFoldDB" id="A0A0A9DEJ4"/>
<sequence>MPPEKSAQSPVHREQRVIISNKHGERLVGLLHQTGSKKLVILCHGFRATKASPYRHTVSRKLIHLSTLGIEFSCYDSCVYCLFAYLCCCSINIS</sequence>
<dbReference type="EMBL" id="GBRH01210876">
    <property type="protein sequence ID" value="JAD87019.1"/>
    <property type="molecule type" value="Transcribed_RNA"/>
</dbReference>
<evidence type="ECO:0000313" key="1">
    <source>
        <dbReference type="EMBL" id="JAD87019.1"/>
    </source>
</evidence>
<protein>
    <recommendedName>
        <fullName evidence="2">Serine aminopeptidase S33 domain-containing protein</fullName>
    </recommendedName>
</protein>
<proteinExistence type="predicted"/>
<organism evidence="1">
    <name type="scientific">Arundo donax</name>
    <name type="common">Giant reed</name>
    <name type="synonym">Donax arundinaceus</name>
    <dbReference type="NCBI Taxonomy" id="35708"/>
    <lineage>
        <taxon>Eukaryota</taxon>
        <taxon>Viridiplantae</taxon>
        <taxon>Streptophyta</taxon>
        <taxon>Embryophyta</taxon>
        <taxon>Tracheophyta</taxon>
        <taxon>Spermatophyta</taxon>
        <taxon>Magnoliopsida</taxon>
        <taxon>Liliopsida</taxon>
        <taxon>Poales</taxon>
        <taxon>Poaceae</taxon>
        <taxon>PACMAD clade</taxon>
        <taxon>Arundinoideae</taxon>
        <taxon>Arundineae</taxon>
        <taxon>Arundo</taxon>
    </lineage>
</organism>
<reference evidence="1" key="1">
    <citation type="submission" date="2014-09" db="EMBL/GenBank/DDBJ databases">
        <authorList>
            <person name="Magalhaes I.L.F."/>
            <person name="Oliveira U."/>
            <person name="Santos F.R."/>
            <person name="Vidigal T.H.D.A."/>
            <person name="Brescovit A.D."/>
            <person name="Santos A.J."/>
        </authorList>
    </citation>
    <scope>NUCLEOTIDE SEQUENCE</scope>
    <source>
        <tissue evidence="1">Shoot tissue taken approximately 20 cm above the soil surface</tissue>
    </source>
</reference>
<evidence type="ECO:0008006" key="2">
    <source>
        <dbReference type="Google" id="ProtNLM"/>
    </source>
</evidence>
<reference evidence="1" key="2">
    <citation type="journal article" date="2015" name="Data Brief">
        <title>Shoot transcriptome of the giant reed, Arundo donax.</title>
        <authorList>
            <person name="Barrero R.A."/>
            <person name="Guerrero F.D."/>
            <person name="Moolhuijzen P."/>
            <person name="Goolsby J.A."/>
            <person name="Tidwell J."/>
            <person name="Bellgard S.E."/>
            <person name="Bellgard M.I."/>
        </authorList>
    </citation>
    <scope>NUCLEOTIDE SEQUENCE</scope>
    <source>
        <tissue evidence="1">Shoot tissue taken approximately 20 cm above the soil surface</tissue>
    </source>
</reference>
<dbReference type="SUPFAM" id="SSF53474">
    <property type="entry name" value="alpha/beta-Hydrolases"/>
    <property type="match status" value="1"/>
</dbReference>
<name>A0A0A9DEJ4_ARUDO</name>